<dbReference type="GO" id="GO:0005634">
    <property type="term" value="C:nucleus"/>
    <property type="evidence" value="ECO:0007669"/>
    <property type="project" value="UniProtKB-SubCell"/>
</dbReference>
<keyword evidence="10" id="KW-0408">Iron</keyword>
<dbReference type="SUPFAM" id="SSF56300">
    <property type="entry name" value="Metallo-dependent phosphatases"/>
    <property type="match status" value="1"/>
</dbReference>
<feature type="domain" description="Lariat debranching enzyme C-terminal" evidence="14">
    <location>
        <begin position="553"/>
        <end position="707"/>
    </location>
</feature>
<dbReference type="Pfam" id="PF00149">
    <property type="entry name" value="Metallophos"/>
    <property type="match status" value="1"/>
</dbReference>
<feature type="compositionally biased region" description="Basic and acidic residues" evidence="13">
    <location>
        <begin position="671"/>
        <end position="680"/>
    </location>
</feature>
<keyword evidence="8" id="KW-0378">Hydrolase</keyword>
<comment type="subcellular location">
    <subcellularLocation>
        <location evidence="4">Nucleus</location>
    </subcellularLocation>
</comment>
<comment type="cofactor">
    <cofactor evidence="3">
        <name>Fe(2+)</name>
        <dbReference type="ChEBI" id="CHEBI:29033"/>
    </cofactor>
</comment>
<keyword evidence="9" id="KW-0862">Zinc</keyword>
<comment type="similarity">
    <text evidence="5">Belongs to the lariat debranching enzyme family.</text>
</comment>
<dbReference type="GO" id="GO:0000398">
    <property type="term" value="P:mRNA splicing, via spliceosome"/>
    <property type="evidence" value="ECO:0007669"/>
    <property type="project" value="TreeGrafter"/>
</dbReference>
<proteinExistence type="inferred from homology"/>
<evidence type="ECO:0000313" key="15">
    <source>
        <dbReference type="EMBL" id="KAE9400607.1"/>
    </source>
</evidence>
<dbReference type="InterPro" id="IPR029052">
    <property type="entry name" value="Metallo-depent_PP-like"/>
</dbReference>
<dbReference type="InterPro" id="IPR007708">
    <property type="entry name" value="DBR1_C"/>
</dbReference>
<evidence type="ECO:0000256" key="7">
    <source>
        <dbReference type="ARBA" id="ARBA00022723"/>
    </source>
</evidence>
<evidence type="ECO:0000259" key="14">
    <source>
        <dbReference type="SMART" id="SM01124"/>
    </source>
</evidence>
<dbReference type="GO" id="GO:0046872">
    <property type="term" value="F:metal ion binding"/>
    <property type="evidence" value="ECO:0007669"/>
    <property type="project" value="UniProtKB-KW"/>
</dbReference>
<evidence type="ECO:0000256" key="10">
    <source>
        <dbReference type="ARBA" id="ARBA00023004"/>
    </source>
</evidence>
<dbReference type="CDD" id="cd00844">
    <property type="entry name" value="MPP_Dbr1_N"/>
    <property type="match status" value="1"/>
</dbReference>
<evidence type="ECO:0000256" key="6">
    <source>
        <dbReference type="ARBA" id="ARBA00022664"/>
    </source>
</evidence>
<feature type="region of interest" description="Disordered" evidence="13">
    <location>
        <begin position="537"/>
        <end position="562"/>
    </location>
</feature>
<dbReference type="InterPro" id="IPR041816">
    <property type="entry name" value="Dbr1_N"/>
</dbReference>
<organism evidence="15 16">
    <name type="scientific">Gymnopus androsaceus JB14</name>
    <dbReference type="NCBI Taxonomy" id="1447944"/>
    <lineage>
        <taxon>Eukaryota</taxon>
        <taxon>Fungi</taxon>
        <taxon>Dikarya</taxon>
        <taxon>Basidiomycota</taxon>
        <taxon>Agaricomycotina</taxon>
        <taxon>Agaricomycetes</taxon>
        <taxon>Agaricomycetidae</taxon>
        <taxon>Agaricales</taxon>
        <taxon>Marasmiineae</taxon>
        <taxon>Omphalotaceae</taxon>
        <taxon>Gymnopus</taxon>
    </lineage>
</organism>
<feature type="compositionally biased region" description="Pro residues" evidence="13">
    <location>
        <begin position="542"/>
        <end position="552"/>
    </location>
</feature>
<keyword evidence="16" id="KW-1185">Reference proteome</keyword>
<comment type="cofactor">
    <cofactor evidence="1">
        <name>Mn(2+)</name>
        <dbReference type="ChEBI" id="CHEBI:29035"/>
    </cofactor>
</comment>
<keyword evidence="11" id="KW-0464">Manganese</keyword>
<evidence type="ECO:0000256" key="9">
    <source>
        <dbReference type="ARBA" id="ARBA00022833"/>
    </source>
</evidence>
<dbReference type="EMBL" id="ML769455">
    <property type="protein sequence ID" value="KAE9400607.1"/>
    <property type="molecule type" value="Genomic_DNA"/>
</dbReference>
<accession>A0A6A4HUI4</accession>
<evidence type="ECO:0000256" key="8">
    <source>
        <dbReference type="ARBA" id="ARBA00022801"/>
    </source>
</evidence>
<gene>
    <name evidence="15" type="ORF">BT96DRAFT_1018796</name>
</gene>
<keyword evidence="12" id="KW-0539">Nucleus</keyword>
<evidence type="ECO:0000256" key="3">
    <source>
        <dbReference type="ARBA" id="ARBA00001954"/>
    </source>
</evidence>
<keyword evidence="6" id="KW-0507">mRNA processing</keyword>
<protein>
    <recommendedName>
        <fullName evidence="14">Lariat debranching enzyme C-terminal domain-containing protein</fullName>
    </recommendedName>
</protein>
<comment type="cofactor">
    <cofactor evidence="2">
        <name>Zn(2+)</name>
        <dbReference type="ChEBI" id="CHEBI:29105"/>
    </cofactor>
</comment>
<evidence type="ECO:0000313" key="16">
    <source>
        <dbReference type="Proteomes" id="UP000799118"/>
    </source>
</evidence>
<evidence type="ECO:0000256" key="1">
    <source>
        <dbReference type="ARBA" id="ARBA00001936"/>
    </source>
</evidence>
<keyword evidence="7" id="KW-0479">Metal-binding</keyword>
<feature type="region of interest" description="Disordered" evidence="13">
    <location>
        <begin position="660"/>
        <end position="694"/>
    </location>
</feature>
<dbReference type="PANTHER" id="PTHR12849">
    <property type="entry name" value="RNA LARIAT DEBRANCHING ENZYME"/>
    <property type="match status" value="1"/>
</dbReference>
<reference evidence="15" key="1">
    <citation type="journal article" date="2019" name="Environ. Microbiol.">
        <title>Fungal ecological strategies reflected in gene transcription - a case study of two litter decomposers.</title>
        <authorList>
            <person name="Barbi F."/>
            <person name="Kohler A."/>
            <person name="Barry K."/>
            <person name="Baskaran P."/>
            <person name="Daum C."/>
            <person name="Fauchery L."/>
            <person name="Ihrmark K."/>
            <person name="Kuo A."/>
            <person name="LaButti K."/>
            <person name="Lipzen A."/>
            <person name="Morin E."/>
            <person name="Grigoriev I.V."/>
            <person name="Henrissat B."/>
            <person name="Lindahl B."/>
            <person name="Martin F."/>
        </authorList>
    </citation>
    <scope>NUCLEOTIDE SEQUENCE</scope>
    <source>
        <strain evidence="15">JB14</strain>
    </source>
</reference>
<dbReference type="InterPro" id="IPR004843">
    <property type="entry name" value="Calcineurin-like_PHP"/>
</dbReference>
<dbReference type="GO" id="GO:0008419">
    <property type="term" value="F:RNA lariat debranching enzyme activity"/>
    <property type="evidence" value="ECO:0007669"/>
    <property type="project" value="TreeGrafter"/>
</dbReference>
<evidence type="ECO:0000256" key="5">
    <source>
        <dbReference type="ARBA" id="ARBA00006045"/>
    </source>
</evidence>
<evidence type="ECO:0000256" key="4">
    <source>
        <dbReference type="ARBA" id="ARBA00004123"/>
    </source>
</evidence>
<evidence type="ECO:0000256" key="2">
    <source>
        <dbReference type="ARBA" id="ARBA00001947"/>
    </source>
</evidence>
<evidence type="ECO:0000256" key="13">
    <source>
        <dbReference type="SAM" id="MobiDB-lite"/>
    </source>
</evidence>
<dbReference type="Proteomes" id="UP000799118">
    <property type="component" value="Unassembled WGS sequence"/>
</dbReference>
<name>A0A6A4HUI4_9AGAR</name>
<dbReference type="SMART" id="SM01124">
    <property type="entry name" value="DBR1"/>
    <property type="match status" value="1"/>
</dbReference>
<sequence>MSTVEGKIFNVNVSGADAARAETTAAQAQAEAPTNAAARAIEKNADQAQEAAQTAALAAKSLGKEFTGEPPSAADQLQAKTDTAVAQGQRDVEAAKATGQTYIEQAKNLVQGYLPSGSPSTTNQDSTLASQIQSTAAAALETSKGYLASARDAAQPTAAAAVETSKEYLASARDAAQPHINRVVDASQPHINRVSEAASNYVGNISGKQIRVIQCRRKYQRRLRRWRVDRTRLDTVSKQLNEGRRAREFVEVSNEEPNSMKIAIEGCCHGELDSIYSSIASLEAQNNYHVDLLLICGDFEAIRNYADLQCMAVPDKYKQLGTFYKYYTGEKEAPILTIIIGGNHEASNYFWELFHGGWVAPNMYFLGHAGSVLVNGIRISGASGIFKGYNFKKGYFERQPYNKDDVRNSFPFFLRNRILKSSIFLSHDWPVDITSYASPESLATLLRKKPHFRQDIQQGALGSPPLTGLLRVLKPRWWFSAHMHVGWEVGIWWAEGEPTEQQGEVKNPDEIVIDDDDESTPATANPVNPDEILLDDLDDVAAPPPAPTPAPPTRRQAGRREEGSFTQWIALDKCLPKRKFLEFIDVDTSGFVLPASEAEADTSSSSQPSTPHLTYDPHWLADNPRLSLLHLPLPGPKTLPGRTYRAGNGLVKVEDVQVFSRTAPGPGPDADPGKGKEGNGKKPSPPQVYSNPQTEAFCRMLKVYNFVNREGGDGTS</sequence>
<dbReference type="PANTHER" id="PTHR12849:SF0">
    <property type="entry name" value="LARIAT DEBRANCHING ENZYME"/>
    <property type="match status" value="1"/>
</dbReference>
<dbReference type="OrthoDB" id="407609at2759"/>
<dbReference type="Pfam" id="PF05011">
    <property type="entry name" value="DBR1"/>
    <property type="match status" value="1"/>
</dbReference>
<evidence type="ECO:0000256" key="11">
    <source>
        <dbReference type="ARBA" id="ARBA00023211"/>
    </source>
</evidence>
<dbReference type="AlphaFoldDB" id="A0A6A4HUI4"/>
<evidence type="ECO:0000256" key="12">
    <source>
        <dbReference type="ARBA" id="ARBA00023242"/>
    </source>
</evidence>